<dbReference type="InterPro" id="IPR029787">
    <property type="entry name" value="Nucleotide_cyclase"/>
</dbReference>
<keyword evidence="2" id="KW-1003">Cell membrane</keyword>
<dbReference type="InterPro" id="IPR043128">
    <property type="entry name" value="Rev_trsase/Diguanyl_cyclase"/>
</dbReference>
<reference evidence="8" key="1">
    <citation type="journal article" date="2019" name="Int. J. Syst. Evol. Microbiol.">
        <title>The Global Catalogue of Microorganisms (GCM) 10K type strain sequencing project: providing services to taxonomists for standard genome sequencing and annotation.</title>
        <authorList>
            <consortium name="The Broad Institute Genomics Platform"/>
            <consortium name="The Broad Institute Genome Sequencing Center for Infectious Disease"/>
            <person name="Wu L."/>
            <person name="Ma J."/>
        </authorList>
    </citation>
    <scope>NUCLEOTIDE SEQUENCE [LARGE SCALE GENOMIC DNA]</scope>
    <source>
        <strain evidence="8">KCTC 33676</strain>
    </source>
</reference>
<dbReference type="EC" id="2.7.7.65" evidence="7"/>
<dbReference type="CDD" id="cd01949">
    <property type="entry name" value="GGDEF"/>
    <property type="match status" value="1"/>
</dbReference>
<feature type="domain" description="GGDEF" evidence="6">
    <location>
        <begin position="298"/>
        <end position="426"/>
    </location>
</feature>
<evidence type="ECO:0000313" key="7">
    <source>
        <dbReference type="EMBL" id="MFD2673676.1"/>
    </source>
</evidence>
<dbReference type="InterPro" id="IPR000160">
    <property type="entry name" value="GGDEF_dom"/>
</dbReference>
<dbReference type="Pfam" id="PF00990">
    <property type="entry name" value="GGDEF"/>
    <property type="match status" value="1"/>
</dbReference>
<keyword evidence="7" id="KW-0808">Transferase</keyword>
<sequence length="440" mass="50407">MKLQTRSSLGRGMIRHTLMTGALISILLVSSITFIVWDFTSSYQHMSELEIAGEELERVKQAMIDQQTGQRGFALSRNESFLDPYYDGVSKYSESKSNIIDWLSDNEKFTVPVMNMLKTADEWQMIYGEPQVKLVRFNQTIPEKTLMDGKRWFDEFRVLNQFAETMVTNEYQRVRNQLKDTVVAALYVTAGVIVLLILISLRNITRRIRSITAPINALNRAVAEYTYRHFDVPVPYYGKQDELGQLIRRVDVMRSVLHEKFRQAESLAEVDALTGLYNRRAFDEEIAKCVQEAERTNTPFSLILFDIDFFKKLNDTYGHVEGDRALIHIAQTMLEQVEDNEFMARYGGEEFVVLLRACDEDGVYRYGEMLRSAVEINTLGPYQLTISVGVATWNGHSDGLELVEEADQALYRAKHKGRNRVESFRRFTVISSPSSASGSG</sequence>
<evidence type="ECO:0000313" key="8">
    <source>
        <dbReference type="Proteomes" id="UP001597497"/>
    </source>
</evidence>
<feature type="domain" description="HAMP" evidence="5">
    <location>
        <begin position="209"/>
        <end position="262"/>
    </location>
</feature>
<dbReference type="SUPFAM" id="SSF55073">
    <property type="entry name" value="Nucleotide cyclase"/>
    <property type="match status" value="1"/>
</dbReference>
<dbReference type="PROSITE" id="PS50887">
    <property type="entry name" value="GGDEF"/>
    <property type="match status" value="1"/>
</dbReference>
<gene>
    <name evidence="7" type="ORF">ACFSUC_19170</name>
</gene>
<keyword evidence="3 4" id="KW-0472">Membrane</keyword>
<evidence type="ECO:0000256" key="2">
    <source>
        <dbReference type="ARBA" id="ARBA00022475"/>
    </source>
</evidence>
<evidence type="ECO:0000256" key="3">
    <source>
        <dbReference type="ARBA" id="ARBA00023136"/>
    </source>
</evidence>
<dbReference type="RefSeq" id="WP_379931259.1">
    <property type="nucleotide sequence ID" value="NZ_JBHUMM010000045.1"/>
</dbReference>
<accession>A0ABW5RG54</accession>
<keyword evidence="4" id="KW-0812">Transmembrane</keyword>
<dbReference type="NCBIfam" id="TIGR00254">
    <property type="entry name" value="GGDEF"/>
    <property type="match status" value="1"/>
</dbReference>
<keyword evidence="8" id="KW-1185">Reference proteome</keyword>
<proteinExistence type="predicted"/>
<organism evidence="7 8">
    <name type="scientific">Marinicrinis sediminis</name>
    <dbReference type="NCBI Taxonomy" id="1652465"/>
    <lineage>
        <taxon>Bacteria</taxon>
        <taxon>Bacillati</taxon>
        <taxon>Bacillota</taxon>
        <taxon>Bacilli</taxon>
        <taxon>Bacillales</taxon>
        <taxon>Paenibacillaceae</taxon>
    </lineage>
</organism>
<comment type="caution">
    <text evidence="7">The sequence shown here is derived from an EMBL/GenBank/DDBJ whole genome shotgun (WGS) entry which is preliminary data.</text>
</comment>
<dbReference type="Pfam" id="PF00672">
    <property type="entry name" value="HAMP"/>
    <property type="match status" value="1"/>
</dbReference>
<name>A0ABW5RG54_9BACL</name>
<protein>
    <submittedName>
        <fullName evidence="7">Diguanylate cyclase</fullName>
        <ecNumber evidence="7">2.7.7.65</ecNumber>
    </submittedName>
</protein>
<dbReference type="Pfam" id="PF05227">
    <property type="entry name" value="CHASE3"/>
    <property type="match status" value="1"/>
</dbReference>
<dbReference type="PANTHER" id="PTHR45138:SF9">
    <property type="entry name" value="DIGUANYLATE CYCLASE DGCM-RELATED"/>
    <property type="match status" value="1"/>
</dbReference>
<dbReference type="SUPFAM" id="SSF158472">
    <property type="entry name" value="HAMP domain-like"/>
    <property type="match status" value="1"/>
</dbReference>
<dbReference type="Gene3D" id="3.30.70.270">
    <property type="match status" value="1"/>
</dbReference>
<evidence type="ECO:0000259" key="6">
    <source>
        <dbReference type="PROSITE" id="PS50887"/>
    </source>
</evidence>
<dbReference type="PANTHER" id="PTHR45138">
    <property type="entry name" value="REGULATORY COMPONENTS OF SENSORY TRANSDUCTION SYSTEM"/>
    <property type="match status" value="1"/>
</dbReference>
<evidence type="ECO:0000256" key="4">
    <source>
        <dbReference type="SAM" id="Phobius"/>
    </source>
</evidence>
<dbReference type="InterPro" id="IPR007891">
    <property type="entry name" value="CHASE3"/>
</dbReference>
<comment type="subcellular location">
    <subcellularLocation>
        <location evidence="1">Cell membrane</location>
    </subcellularLocation>
</comment>
<dbReference type="InterPro" id="IPR050469">
    <property type="entry name" value="Diguanylate_Cyclase"/>
</dbReference>
<keyword evidence="4" id="KW-1133">Transmembrane helix</keyword>
<dbReference type="GO" id="GO:0052621">
    <property type="term" value="F:diguanylate cyclase activity"/>
    <property type="evidence" value="ECO:0007669"/>
    <property type="project" value="UniProtKB-EC"/>
</dbReference>
<dbReference type="SMART" id="SM00267">
    <property type="entry name" value="GGDEF"/>
    <property type="match status" value="1"/>
</dbReference>
<evidence type="ECO:0000256" key="1">
    <source>
        <dbReference type="ARBA" id="ARBA00004236"/>
    </source>
</evidence>
<keyword evidence="7" id="KW-0548">Nucleotidyltransferase</keyword>
<dbReference type="InterPro" id="IPR003660">
    <property type="entry name" value="HAMP_dom"/>
</dbReference>
<dbReference type="SMART" id="SM00304">
    <property type="entry name" value="HAMP"/>
    <property type="match status" value="1"/>
</dbReference>
<feature type="transmembrane region" description="Helical" evidence="4">
    <location>
        <begin position="12"/>
        <end position="37"/>
    </location>
</feature>
<dbReference type="PROSITE" id="PS50885">
    <property type="entry name" value="HAMP"/>
    <property type="match status" value="1"/>
</dbReference>
<dbReference type="EMBL" id="JBHUMM010000045">
    <property type="protein sequence ID" value="MFD2673676.1"/>
    <property type="molecule type" value="Genomic_DNA"/>
</dbReference>
<feature type="transmembrane region" description="Helical" evidence="4">
    <location>
        <begin position="182"/>
        <end position="201"/>
    </location>
</feature>
<dbReference type="CDD" id="cd06225">
    <property type="entry name" value="HAMP"/>
    <property type="match status" value="1"/>
</dbReference>
<dbReference type="Proteomes" id="UP001597497">
    <property type="component" value="Unassembled WGS sequence"/>
</dbReference>
<evidence type="ECO:0000259" key="5">
    <source>
        <dbReference type="PROSITE" id="PS50885"/>
    </source>
</evidence>
<dbReference type="Gene3D" id="6.10.340.10">
    <property type="match status" value="1"/>
</dbReference>